<evidence type="ECO:0000313" key="1">
    <source>
        <dbReference type="EMBL" id="JAH55421.1"/>
    </source>
</evidence>
<proteinExistence type="predicted"/>
<sequence length="8" mass="1052">MNRPKMLY</sequence>
<reference evidence="1" key="1">
    <citation type="submission" date="2014-11" db="EMBL/GenBank/DDBJ databases">
        <authorList>
            <person name="Amaro Gonzalez C."/>
        </authorList>
    </citation>
    <scope>NUCLEOTIDE SEQUENCE</scope>
</reference>
<dbReference type="EMBL" id="GBXM01053156">
    <property type="protein sequence ID" value="JAH55421.1"/>
    <property type="molecule type" value="Transcribed_RNA"/>
</dbReference>
<accession>A0A0E9TPC1</accession>
<protein>
    <submittedName>
        <fullName evidence="1">Uncharacterized protein</fullName>
    </submittedName>
</protein>
<organism evidence="1">
    <name type="scientific">Anguilla anguilla</name>
    <name type="common">European freshwater eel</name>
    <name type="synonym">Muraena anguilla</name>
    <dbReference type="NCBI Taxonomy" id="7936"/>
    <lineage>
        <taxon>Eukaryota</taxon>
        <taxon>Metazoa</taxon>
        <taxon>Chordata</taxon>
        <taxon>Craniata</taxon>
        <taxon>Vertebrata</taxon>
        <taxon>Euteleostomi</taxon>
        <taxon>Actinopterygii</taxon>
        <taxon>Neopterygii</taxon>
        <taxon>Teleostei</taxon>
        <taxon>Anguilliformes</taxon>
        <taxon>Anguillidae</taxon>
        <taxon>Anguilla</taxon>
    </lineage>
</organism>
<name>A0A0E9TPC1_ANGAN</name>
<reference evidence="1" key="2">
    <citation type="journal article" date="2015" name="Fish Shellfish Immunol.">
        <title>Early steps in the European eel (Anguilla anguilla)-Vibrio vulnificus interaction in the gills: Role of the RtxA13 toxin.</title>
        <authorList>
            <person name="Callol A."/>
            <person name="Pajuelo D."/>
            <person name="Ebbesson L."/>
            <person name="Teles M."/>
            <person name="MacKenzie S."/>
            <person name="Amaro C."/>
        </authorList>
    </citation>
    <scope>NUCLEOTIDE SEQUENCE</scope>
</reference>